<proteinExistence type="predicted"/>
<dbReference type="Proteomes" id="UP001609376">
    <property type="component" value="Unassembled WGS sequence"/>
</dbReference>
<organism evidence="1 2">
    <name type="scientific">Paracoccus broussonetiae subsp. drimophilus</name>
    <dbReference type="NCBI Taxonomy" id="3373869"/>
    <lineage>
        <taxon>Bacteria</taxon>
        <taxon>Pseudomonadati</taxon>
        <taxon>Pseudomonadota</taxon>
        <taxon>Alphaproteobacteria</taxon>
        <taxon>Rhodobacterales</taxon>
        <taxon>Paracoccaceae</taxon>
        <taxon>Paracoccus</taxon>
        <taxon>Paracoccus broussonetiae</taxon>
    </lineage>
</organism>
<comment type="caution">
    <text evidence="1">The sequence shown here is derived from an EMBL/GenBank/DDBJ whole genome shotgun (WGS) entry which is preliminary data.</text>
</comment>
<name>A0ABW7LRR8_9RHOB</name>
<protein>
    <submittedName>
        <fullName evidence="1">Uncharacterized protein</fullName>
    </submittedName>
</protein>
<dbReference type="EMBL" id="JBIMPR010000024">
    <property type="protein sequence ID" value="MFH5776872.1"/>
    <property type="molecule type" value="Genomic_DNA"/>
</dbReference>
<evidence type="ECO:0000313" key="2">
    <source>
        <dbReference type="Proteomes" id="UP001609376"/>
    </source>
</evidence>
<reference evidence="1 2" key="1">
    <citation type="submission" date="2024-10" db="EMBL/GenBank/DDBJ databases">
        <title>Paracoccus drimophilus sp. nov., a novel bacterium from corn roots in Hunan.</title>
        <authorList>
            <person name="Li X."/>
        </authorList>
    </citation>
    <scope>NUCLEOTIDE SEQUENCE [LARGE SCALE GENOMIC DNA]</scope>
    <source>
        <strain evidence="1 2">NGMCC 1.201697</strain>
    </source>
</reference>
<sequence length="113" mass="12415">MIGVVLWSSAPREKAIIWCEDHAALAYLQGRANLASQGDWPESGDLVELDYETEGELRHARRVEVVSGYRRSDLSHLLREAGQGATAQPVLRVISNDKIRGPEPQPRKVAAAG</sequence>
<keyword evidence="2" id="KW-1185">Reference proteome</keyword>
<evidence type="ECO:0000313" key="1">
    <source>
        <dbReference type="EMBL" id="MFH5776872.1"/>
    </source>
</evidence>
<accession>A0ABW7LRR8</accession>
<dbReference type="RefSeq" id="WP_395135883.1">
    <property type="nucleotide sequence ID" value="NZ_JBIMPR010000024.1"/>
</dbReference>
<gene>
    <name evidence="1" type="ORF">ACHFJ0_21715</name>
</gene>